<dbReference type="SUPFAM" id="SSF47954">
    <property type="entry name" value="Cyclin-like"/>
    <property type="match status" value="1"/>
</dbReference>
<dbReference type="Pfam" id="PF00134">
    <property type="entry name" value="Cyclin_N"/>
    <property type="match status" value="1"/>
</dbReference>
<gene>
    <name evidence="6" type="ORF">GTHE00462_LOCUS13719</name>
</gene>
<accession>A0A7S4KIZ1</accession>
<organism evidence="6">
    <name type="scientific">Guillardia theta</name>
    <name type="common">Cryptophyte</name>
    <name type="synonym">Cryptomonas phi</name>
    <dbReference type="NCBI Taxonomy" id="55529"/>
    <lineage>
        <taxon>Eukaryota</taxon>
        <taxon>Cryptophyceae</taxon>
        <taxon>Pyrenomonadales</taxon>
        <taxon>Geminigeraceae</taxon>
        <taxon>Guillardia</taxon>
    </lineage>
</organism>
<dbReference type="InterPro" id="IPR006671">
    <property type="entry name" value="Cyclin_N"/>
</dbReference>
<evidence type="ECO:0000256" key="4">
    <source>
        <dbReference type="RuleBase" id="RU000383"/>
    </source>
</evidence>
<protein>
    <recommendedName>
        <fullName evidence="5">Cyclin-like domain-containing protein</fullName>
    </recommendedName>
</protein>
<dbReference type="SMART" id="SM00385">
    <property type="entry name" value="CYCLIN"/>
    <property type="match status" value="1"/>
</dbReference>
<dbReference type="FunFam" id="1.10.472.10:FF:000001">
    <property type="entry name" value="G2/mitotic-specific cyclin"/>
    <property type="match status" value="1"/>
</dbReference>
<dbReference type="InterPro" id="IPR036915">
    <property type="entry name" value="Cyclin-like_sf"/>
</dbReference>
<feature type="domain" description="Cyclin-like" evidence="5">
    <location>
        <begin position="142"/>
        <end position="209"/>
    </location>
</feature>
<evidence type="ECO:0000313" key="6">
    <source>
        <dbReference type="EMBL" id="CAE2296499.1"/>
    </source>
</evidence>
<reference evidence="6" key="1">
    <citation type="submission" date="2021-01" db="EMBL/GenBank/DDBJ databases">
        <authorList>
            <person name="Corre E."/>
            <person name="Pelletier E."/>
            <person name="Niang G."/>
            <person name="Scheremetjew M."/>
            <person name="Finn R."/>
            <person name="Kale V."/>
            <person name="Holt S."/>
            <person name="Cochrane G."/>
            <person name="Meng A."/>
            <person name="Brown T."/>
            <person name="Cohen L."/>
        </authorList>
    </citation>
    <scope>NUCLEOTIDE SEQUENCE</scope>
    <source>
        <strain evidence="6">CCMP 2712</strain>
    </source>
</reference>
<name>A0A7S4KIZ1_GUITH</name>
<evidence type="ECO:0000259" key="5">
    <source>
        <dbReference type="SMART" id="SM00385"/>
    </source>
</evidence>
<sequence length="213" mass="24180">MADESQSRNAMTNSSLLKRNRSALVDITNTITTRSRAAKEQSKVSVATREEVKEILARDDMVMSPKVCDSSLLDDTETTMRNSDLVIAHDQSNRNNTDGCGEYAIEIFEHLINTERRLSPSFNYMEQVQHDINPTMRGILIDWLVEVAEEYKLSSENLFLSTNYVDRFLSVMPVLRSKLQLVGVTCMLIASKYEEILAPPRPQPRTQETPPPL</sequence>
<keyword evidence="2 4" id="KW-0195">Cyclin</keyword>
<keyword evidence="1" id="KW-0132">Cell division</keyword>
<evidence type="ECO:0000256" key="1">
    <source>
        <dbReference type="ARBA" id="ARBA00022618"/>
    </source>
</evidence>
<keyword evidence="3" id="KW-0131">Cell cycle</keyword>
<dbReference type="InterPro" id="IPR013763">
    <property type="entry name" value="Cyclin-like_dom"/>
</dbReference>
<dbReference type="GO" id="GO:0051301">
    <property type="term" value="P:cell division"/>
    <property type="evidence" value="ECO:0007669"/>
    <property type="project" value="UniProtKB-KW"/>
</dbReference>
<dbReference type="AlphaFoldDB" id="A0A7S4KIZ1"/>
<dbReference type="Gene3D" id="1.10.472.10">
    <property type="entry name" value="Cyclin-like"/>
    <property type="match status" value="2"/>
</dbReference>
<dbReference type="EMBL" id="HBKN01017390">
    <property type="protein sequence ID" value="CAE2296499.1"/>
    <property type="molecule type" value="Transcribed_RNA"/>
</dbReference>
<dbReference type="InterPro" id="IPR039361">
    <property type="entry name" value="Cyclin"/>
</dbReference>
<evidence type="ECO:0000256" key="2">
    <source>
        <dbReference type="ARBA" id="ARBA00023127"/>
    </source>
</evidence>
<evidence type="ECO:0000256" key="3">
    <source>
        <dbReference type="ARBA" id="ARBA00023306"/>
    </source>
</evidence>
<dbReference type="PANTHER" id="PTHR10177">
    <property type="entry name" value="CYCLINS"/>
    <property type="match status" value="1"/>
</dbReference>
<comment type="similarity">
    <text evidence="4">Belongs to the cyclin family.</text>
</comment>
<proteinExistence type="inferred from homology"/>